<evidence type="ECO:0000259" key="1">
    <source>
        <dbReference type="Pfam" id="PF14213"/>
    </source>
</evidence>
<dbReference type="Proteomes" id="UP000583752">
    <property type="component" value="Unassembled WGS sequence"/>
</dbReference>
<protein>
    <submittedName>
        <fullName evidence="2">STAS-like domain-containing protein</fullName>
    </submittedName>
</protein>
<organism evidence="2 3">
    <name type="scientific">Massilia polaris</name>
    <dbReference type="NCBI Taxonomy" id="2728846"/>
    <lineage>
        <taxon>Bacteria</taxon>
        <taxon>Pseudomonadati</taxon>
        <taxon>Pseudomonadota</taxon>
        <taxon>Betaproteobacteria</taxon>
        <taxon>Burkholderiales</taxon>
        <taxon>Oxalobacteraceae</taxon>
        <taxon>Telluria group</taxon>
        <taxon>Massilia</taxon>
    </lineage>
</organism>
<feature type="domain" description="DUF4325" evidence="1">
    <location>
        <begin position="29"/>
        <end position="82"/>
    </location>
</feature>
<sequence>MMISIFNVDINDVAAELTTRPVGAQARFRLLSFLQEHESIEIDFHNKSLTPSFADECIGQLAAHIGLSDFKSRVRMVNLNDASRPLIKHVILTRCSAAKH</sequence>
<dbReference type="RefSeq" id="WP_169468416.1">
    <property type="nucleotide sequence ID" value="NZ_JABBGG010000011.1"/>
</dbReference>
<dbReference type="AlphaFoldDB" id="A0A848HUF3"/>
<accession>A0A848HUF3</accession>
<dbReference type="InterPro" id="IPR025474">
    <property type="entry name" value="DUF4325"/>
</dbReference>
<dbReference type="EMBL" id="JABBGG010000011">
    <property type="protein sequence ID" value="NML62933.1"/>
    <property type="molecule type" value="Genomic_DNA"/>
</dbReference>
<gene>
    <name evidence="2" type="ORF">HHL21_17985</name>
</gene>
<proteinExistence type="predicted"/>
<dbReference type="Pfam" id="PF14213">
    <property type="entry name" value="DUF4325"/>
    <property type="match status" value="1"/>
</dbReference>
<name>A0A848HUF3_9BURK</name>
<evidence type="ECO:0000313" key="2">
    <source>
        <dbReference type="EMBL" id="NML62933.1"/>
    </source>
</evidence>
<reference evidence="2 3" key="1">
    <citation type="submission" date="2020-04" db="EMBL/GenBank/DDBJ databases">
        <title>Massilia sp. RP-1-19 isolated from soil.</title>
        <authorList>
            <person name="Dahal R.H."/>
        </authorList>
    </citation>
    <scope>NUCLEOTIDE SEQUENCE [LARGE SCALE GENOMIC DNA]</scope>
    <source>
        <strain evidence="2 3">RP-1-19</strain>
    </source>
</reference>
<comment type="caution">
    <text evidence="2">The sequence shown here is derived from an EMBL/GenBank/DDBJ whole genome shotgun (WGS) entry which is preliminary data.</text>
</comment>
<evidence type="ECO:0000313" key="3">
    <source>
        <dbReference type="Proteomes" id="UP000583752"/>
    </source>
</evidence>
<keyword evidence="3" id="KW-1185">Reference proteome</keyword>